<feature type="region of interest" description="Disordered" evidence="1">
    <location>
        <begin position="213"/>
        <end position="246"/>
    </location>
</feature>
<dbReference type="InterPro" id="IPR002882">
    <property type="entry name" value="CofD"/>
</dbReference>
<dbReference type="Pfam" id="PF01933">
    <property type="entry name" value="CofD"/>
    <property type="match status" value="2"/>
</dbReference>
<organism evidence="2 3">
    <name type="scientific">[Candida] arabinofermentans NRRL YB-2248</name>
    <dbReference type="NCBI Taxonomy" id="983967"/>
    <lineage>
        <taxon>Eukaryota</taxon>
        <taxon>Fungi</taxon>
        <taxon>Dikarya</taxon>
        <taxon>Ascomycota</taxon>
        <taxon>Saccharomycotina</taxon>
        <taxon>Pichiomycetes</taxon>
        <taxon>Pichiales</taxon>
        <taxon>Pichiaceae</taxon>
        <taxon>Ogataea</taxon>
        <taxon>Ogataea/Candida clade</taxon>
    </lineage>
</organism>
<feature type="region of interest" description="Disordered" evidence="1">
    <location>
        <begin position="259"/>
        <end position="282"/>
    </location>
</feature>
<dbReference type="Proteomes" id="UP000094801">
    <property type="component" value="Unassembled WGS sequence"/>
</dbReference>
<dbReference type="PANTHER" id="PTHR31240">
    <property type="entry name" value="MATERNAL EFFECT EMBRYO ARREST 18"/>
    <property type="match status" value="1"/>
</dbReference>
<dbReference type="STRING" id="983967.A0A1E4T5S6"/>
<dbReference type="GO" id="GO:0043743">
    <property type="term" value="F:LPPG:FO 2-phospho-L-lactate transferase activity"/>
    <property type="evidence" value="ECO:0007669"/>
    <property type="project" value="InterPro"/>
</dbReference>
<sequence>MASVAIISGGTAANSLLEVFSRLSQDSKSGSGYGGNIKFTSHILPVSDNGGSTSEIIRVLGGCSVGDIRSRITRLIPDESAPLRELLSLRLSKDPIKAKIEWGEIVEGSHFLWKKVDPPVKEIVRSFLIHVHMELLKRSRNSTKNFRLELASVGNLFITGARLFCGSLDSAVELILRISRVDSGIKVLPCLNTNFTYHISALLKDGTIITGQSQISHPSAKPQQRKGQQLQRQQQQQQQHQNQQEEISDLMVRSDSIAHPPPIIASASTSPTRENRNTDRSMGDIRTITNISTTSFSEAGVSGSRHGKIDSQDVIYGTTDINHSATNEQIDDLFSGSDSEHGSDGENEYAVPSYTHPALKISQLHFNKDDNVPLPAPIDRIFYISPYGEEIYPLAQTRVLNCLTASNIIVYSIGSLMTSIVPVLILQGVGEAIMTTNEQDKKKPKLKVLLLNGSLDRETESLDALGYIKTIYDSLMYSMVVGNGKLKDKETDLNSMKPNLSSFVTHLFHLEPSENIDVNVKEIESFGISCIGVKAMDGCCDRYDPDDLFEKFNTICSMYNN</sequence>
<gene>
    <name evidence="2" type="ORF">CANARDRAFT_26542</name>
</gene>
<accession>A0A1E4T5S6</accession>
<dbReference type="AlphaFoldDB" id="A0A1E4T5S6"/>
<dbReference type="SUPFAM" id="SSF142338">
    <property type="entry name" value="CofD-like"/>
    <property type="match status" value="1"/>
</dbReference>
<keyword evidence="3" id="KW-1185">Reference proteome</keyword>
<dbReference type="PANTHER" id="PTHR31240:SF0">
    <property type="entry name" value="MATERNAL EFFECT EMBRYO ARREST 18"/>
    <property type="match status" value="1"/>
</dbReference>
<feature type="compositionally biased region" description="Low complexity" evidence="1">
    <location>
        <begin position="225"/>
        <end position="244"/>
    </location>
</feature>
<dbReference type="Gene3D" id="3.40.50.10680">
    <property type="entry name" value="CofD-like domains"/>
    <property type="match status" value="2"/>
</dbReference>
<name>A0A1E4T5S6_9ASCO</name>
<protein>
    <submittedName>
        <fullName evidence="2">Uncharacterized protein</fullName>
    </submittedName>
</protein>
<evidence type="ECO:0000313" key="3">
    <source>
        <dbReference type="Proteomes" id="UP000094801"/>
    </source>
</evidence>
<dbReference type="EMBL" id="KV453848">
    <property type="protein sequence ID" value="ODV87114.1"/>
    <property type="molecule type" value="Genomic_DNA"/>
</dbReference>
<reference evidence="3" key="1">
    <citation type="submission" date="2016-04" db="EMBL/GenBank/DDBJ databases">
        <title>Comparative genomics of biotechnologically important yeasts.</title>
        <authorList>
            <consortium name="DOE Joint Genome Institute"/>
            <person name="Riley R."/>
            <person name="Haridas S."/>
            <person name="Wolfe K.H."/>
            <person name="Lopes M.R."/>
            <person name="Hittinger C.T."/>
            <person name="Goker M."/>
            <person name="Salamov A."/>
            <person name="Wisecaver J."/>
            <person name="Long T.M."/>
            <person name="Aerts A.L."/>
            <person name="Barry K."/>
            <person name="Choi C."/>
            <person name="Clum A."/>
            <person name="Coughlan A.Y."/>
            <person name="Deshpande S."/>
            <person name="Douglass A.P."/>
            <person name="Hanson S.J."/>
            <person name="Klenk H.-P."/>
            <person name="Labutti K."/>
            <person name="Lapidus A."/>
            <person name="Lindquist E."/>
            <person name="Lipzen A."/>
            <person name="Meier-Kolthoff J.P."/>
            <person name="Ohm R.A."/>
            <person name="Otillar R.P."/>
            <person name="Pangilinan J."/>
            <person name="Peng Y."/>
            <person name="Rokas A."/>
            <person name="Rosa C.A."/>
            <person name="Scheuner C."/>
            <person name="Sibirny A.A."/>
            <person name="Slot J.C."/>
            <person name="Stielow J.B."/>
            <person name="Sun H."/>
            <person name="Kurtzman C.P."/>
            <person name="Blackwell M."/>
            <person name="Grigoriev I.V."/>
            <person name="Jeffries T.W."/>
        </authorList>
    </citation>
    <scope>NUCLEOTIDE SEQUENCE [LARGE SCALE GENOMIC DNA]</scope>
    <source>
        <strain evidence="3">NRRL YB-2248</strain>
    </source>
</reference>
<dbReference type="InterPro" id="IPR038136">
    <property type="entry name" value="CofD-like_dom_sf"/>
</dbReference>
<feature type="compositionally biased region" description="Basic and acidic residues" evidence="1">
    <location>
        <begin position="273"/>
        <end position="282"/>
    </location>
</feature>
<dbReference type="OrthoDB" id="10267139at2759"/>
<proteinExistence type="predicted"/>
<evidence type="ECO:0000256" key="1">
    <source>
        <dbReference type="SAM" id="MobiDB-lite"/>
    </source>
</evidence>
<evidence type="ECO:0000313" key="2">
    <source>
        <dbReference type="EMBL" id="ODV87114.1"/>
    </source>
</evidence>